<dbReference type="InterPro" id="IPR013780">
    <property type="entry name" value="Glyco_hydro_b"/>
</dbReference>
<dbReference type="PANTHER" id="PTHR10357">
    <property type="entry name" value="ALPHA-AMYLASE FAMILY MEMBER"/>
    <property type="match status" value="1"/>
</dbReference>
<keyword evidence="2" id="KW-0326">Glycosidase</keyword>
<evidence type="ECO:0000259" key="3">
    <source>
        <dbReference type="SMART" id="SM00642"/>
    </source>
</evidence>
<name>A0A0P9FKJ4_9CHLR</name>
<dbReference type="CDD" id="cd11338">
    <property type="entry name" value="AmyAc_CMD"/>
    <property type="match status" value="1"/>
</dbReference>
<keyword evidence="5" id="KW-1185">Reference proteome</keyword>
<accession>A0A0P9FKJ4</accession>
<dbReference type="GO" id="GO:0005975">
    <property type="term" value="P:carbohydrate metabolic process"/>
    <property type="evidence" value="ECO:0007669"/>
    <property type="project" value="InterPro"/>
</dbReference>
<dbReference type="GO" id="GO:0016798">
    <property type="term" value="F:hydrolase activity, acting on glycosyl bonds"/>
    <property type="evidence" value="ECO:0007669"/>
    <property type="project" value="UniProtKB-KW"/>
</dbReference>
<dbReference type="Pfam" id="PF00128">
    <property type="entry name" value="Alpha-amylase"/>
    <property type="match status" value="1"/>
</dbReference>
<evidence type="ECO:0000256" key="2">
    <source>
        <dbReference type="ARBA" id="ARBA00023295"/>
    </source>
</evidence>
<dbReference type="PANTHER" id="PTHR10357:SF210">
    <property type="entry name" value="MALTODEXTRIN GLUCOSIDASE"/>
    <property type="match status" value="1"/>
</dbReference>
<dbReference type="SUPFAM" id="SSF51445">
    <property type="entry name" value="(Trans)glycosidases"/>
    <property type="match status" value="1"/>
</dbReference>
<dbReference type="SMART" id="SM00642">
    <property type="entry name" value="Aamy"/>
    <property type="match status" value="1"/>
</dbReference>
<evidence type="ECO:0000313" key="4">
    <source>
        <dbReference type="EMBL" id="KPV53731.1"/>
    </source>
</evidence>
<reference evidence="4 5" key="1">
    <citation type="submission" date="2015-09" db="EMBL/GenBank/DDBJ databases">
        <title>Draft genome sequence of Kouleothrix aurantiaca JCM 19913.</title>
        <authorList>
            <person name="Hemp J."/>
        </authorList>
    </citation>
    <scope>NUCLEOTIDE SEQUENCE [LARGE SCALE GENOMIC DNA]</scope>
    <source>
        <strain evidence="4 5">COM-B</strain>
    </source>
</reference>
<organism evidence="4 5">
    <name type="scientific">Kouleothrix aurantiaca</name>
    <dbReference type="NCBI Taxonomy" id="186479"/>
    <lineage>
        <taxon>Bacteria</taxon>
        <taxon>Bacillati</taxon>
        <taxon>Chloroflexota</taxon>
        <taxon>Chloroflexia</taxon>
        <taxon>Chloroflexales</taxon>
        <taxon>Roseiflexineae</taxon>
        <taxon>Roseiflexaceae</taxon>
        <taxon>Kouleothrix</taxon>
    </lineage>
</organism>
<dbReference type="AlphaFoldDB" id="A0A0P9FKJ4"/>
<proteinExistence type="predicted"/>
<dbReference type="InterPro" id="IPR006047">
    <property type="entry name" value="GH13_cat_dom"/>
</dbReference>
<dbReference type="Gene3D" id="2.60.40.1180">
    <property type="entry name" value="Golgi alpha-mannosidase II"/>
    <property type="match status" value="1"/>
</dbReference>
<dbReference type="SUPFAM" id="SSF51011">
    <property type="entry name" value="Glycosyl hydrolase domain"/>
    <property type="match status" value="1"/>
</dbReference>
<dbReference type="InterPro" id="IPR054174">
    <property type="entry name" value="Alpha-amylase-like_C"/>
</dbReference>
<comment type="caution">
    <text evidence="4">The sequence shown here is derived from an EMBL/GenBank/DDBJ whole genome shotgun (WGS) entry which is preliminary data.</text>
</comment>
<dbReference type="InterPro" id="IPR017853">
    <property type="entry name" value="GH"/>
</dbReference>
<dbReference type="PATRIC" id="fig|186479.3.peg.3307"/>
<dbReference type="Gene3D" id="3.20.20.80">
    <property type="entry name" value="Glycosidases"/>
    <property type="match status" value="1"/>
</dbReference>
<keyword evidence="1" id="KW-0378">Hydrolase</keyword>
<protein>
    <submittedName>
        <fullName evidence="4">Alpha-amylase</fullName>
    </submittedName>
</protein>
<dbReference type="Pfam" id="PF22026">
    <property type="entry name" value="Alpha-amylase_C_2"/>
    <property type="match status" value="1"/>
</dbReference>
<dbReference type="Proteomes" id="UP000050509">
    <property type="component" value="Unassembled WGS sequence"/>
</dbReference>
<gene>
    <name evidence="4" type="ORF">SE17_07900</name>
</gene>
<evidence type="ECO:0000313" key="5">
    <source>
        <dbReference type="Proteomes" id="UP000050509"/>
    </source>
</evidence>
<sequence length="486" mass="54816">MTEVHTPDWVKHAVFYQIFPDRFAKSAALPKPRNLEAWDAPPTIEGYKGGDLLGVVEHLDHIQDLGVSAIYFTPIFQSASNHRYHTHDYYQVDPLLGGNKAFATLLDECHRRGLKVVLDGVFNHASRGFFQFNDILENGPHSPWIDWFTVEDWPLSPYDGSKPANYLGWVGNRALPKLNTDNPEVREFIMQVAEFWIRQGIDGWRLDVPFEIRTEGFWAEFRQRVKAINPEAYIVGEIWYDSRPWLQGDQFDAVMNYLFTESAMAFAGGPRVLADQVVGRSYHPIPALTGTQYADKIDWLLALYPWEIQLTQLNLLDSHDTARMISIVGGDTASVRLAALLQMTYPGAPSIYYGDEIGLPGTNYDPDTRRGMPWDQPESWDMDLLAYHKQLIAMRNAHPALRTGAYHRLYADDVSYAFARTDEAEALLVAANTGEEAREIIVQTGEHFPEGAELAVLYGTAGAHVEDGKVRITVPARDGVVLHVAL</sequence>
<evidence type="ECO:0000256" key="1">
    <source>
        <dbReference type="ARBA" id="ARBA00022801"/>
    </source>
</evidence>
<feature type="domain" description="Glycosyl hydrolase family 13 catalytic" evidence="3">
    <location>
        <begin position="17"/>
        <end position="395"/>
    </location>
</feature>
<dbReference type="EMBL" id="LJCR01000189">
    <property type="protein sequence ID" value="KPV53731.1"/>
    <property type="molecule type" value="Genomic_DNA"/>
</dbReference>